<sequence>MTKEEWRTDKTVIARANAFLKTNFKVNPYSHQTEFEKYGEHFTLAAQQFFKKQRRCNGCGLKMPRQHLCAQDSALFIQKIKRPLWTE</sequence>
<protein>
    <submittedName>
        <fullName evidence="1">Uncharacterized protein</fullName>
    </submittedName>
</protein>
<evidence type="ECO:0000313" key="2">
    <source>
        <dbReference type="Proteomes" id="UP001377567"/>
    </source>
</evidence>
<organism evidence="1 2">
    <name type="scientific">Maudiozyma humilis</name>
    <name type="common">Sour dough yeast</name>
    <name type="synonym">Kazachstania humilis</name>
    <dbReference type="NCBI Taxonomy" id="51915"/>
    <lineage>
        <taxon>Eukaryota</taxon>
        <taxon>Fungi</taxon>
        <taxon>Dikarya</taxon>
        <taxon>Ascomycota</taxon>
        <taxon>Saccharomycotina</taxon>
        <taxon>Saccharomycetes</taxon>
        <taxon>Saccharomycetales</taxon>
        <taxon>Saccharomycetaceae</taxon>
        <taxon>Maudiozyma</taxon>
    </lineage>
</organism>
<name>A0AAV5RST3_MAUHU</name>
<proteinExistence type="predicted"/>
<evidence type="ECO:0000313" key="1">
    <source>
        <dbReference type="EMBL" id="GMM54580.1"/>
    </source>
</evidence>
<gene>
    <name evidence="1" type="ORF">DAKH74_011960</name>
</gene>
<dbReference type="Proteomes" id="UP001377567">
    <property type="component" value="Unassembled WGS sequence"/>
</dbReference>
<dbReference type="AlphaFoldDB" id="A0AAV5RST3"/>
<keyword evidence="2" id="KW-1185">Reference proteome</keyword>
<accession>A0AAV5RST3</accession>
<reference evidence="1 2" key="1">
    <citation type="journal article" date="2023" name="Elife">
        <title>Identification of key yeast species and microbe-microbe interactions impacting larval growth of Drosophila in the wild.</title>
        <authorList>
            <person name="Mure A."/>
            <person name="Sugiura Y."/>
            <person name="Maeda R."/>
            <person name="Honda K."/>
            <person name="Sakurai N."/>
            <person name="Takahashi Y."/>
            <person name="Watada M."/>
            <person name="Katoh T."/>
            <person name="Gotoh A."/>
            <person name="Gotoh Y."/>
            <person name="Taniguchi I."/>
            <person name="Nakamura K."/>
            <person name="Hayashi T."/>
            <person name="Katayama T."/>
            <person name="Uemura T."/>
            <person name="Hattori Y."/>
        </authorList>
    </citation>
    <scope>NUCLEOTIDE SEQUENCE [LARGE SCALE GENOMIC DNA]</scope>
    <source>
        <strain evidence="1 2">KH-74</strain>
    </source>
</reference>
<comment type="caution">
    <text evidence="1">The sequence shown here is derived from an EMBL/GenBank/DDBJ whole genome shotgun (WGS) entry which is preliminary data.</text>
</comment>
<dbReference type="EMBL" id="BTGD01000003">
    <property type="protein sequence ID" value="GMM54580.1"/>
    <property type="molecule type" value="Genomic_DNA"/>
</dbReference>